<dbReference type="InterPro" id="IPR056924">
    <property type="entry name" value="SH3_Tf2-1"/>
</dbReference>
<dbReference type="EMBL" id="JARYMX010000005">
    <property type="protein sequence ID" value="KAJ9547439.1"/>
    <property type="molecule type" value="Genomic_DNA"/>
</dbReference>
<accession>A0AA38SRC8</accession>
<organism evidence="2 3">
    <name type="scientific">Centaurea solstitialis</name>
    <name type="common">yellow star-thistle</name>
    <dbReference type="NCBI Taxonomy" id="347529"/>
    <lineage>
        <taxon>Eukaryota</taxon>
        <taxon>Viridiplantae</taxon>
        <taxon>Streptophyta</taxon>
        <taxon>Embryophyta</taxon>
        <taxon>Tracheophyta</taxon>
        <taxon>Spermatophyta</taxon>
        <taxon>Magnoliopsida</taxon>
        <taxon>eudicotyledons</taxon>
        <taxon>Gunneridae</taxon>
        <taxon>Pentapetalae</taxon>
        <taxon>asterids</taxon>
        <taxon>campanulids</taxon>
        <taxon>Asterales</taxon>
        <taxon>Asteraceae</taxon>
        <taxon>Carduoideae</taxon>
        <taxon>Cardueae</taxon>
        <taxon>Centaureinae</taxon>
        <taxon>Centaurea</taxon>
    </lineage>
</organism>
<keyword evidence="3" id="KW-1185">Reference proteome</keyword>
<dbReference type="Proteomes" id="UP001172457">
    <property type="component" value="Chromosome 5"/>
</dbReference>
<evidence type="ECO:0000313" key="2">
    <source>
        <dbReference type="EMBL" id="KAJ9547439.1"/>
    </source>
</evidence>
<dbReference type="Pfam" id="PF00385">
    <property type="entry name" value="Chromo"/>
    <property type="match status" value="1"/>
</dbReference>
<dbReference type="PANTHER" id="PTHR46148">
    <property type="entry name" value="CHROMO DOMAIN-CONTAINING PROTEIN"/>
    <property type="match status" value="1"/>
</dbReference>
<dbReference type="PROSITE" id="PS50013">
    <property type="entry name" value="CHROMO_2"/>
    <property type="match status" value="1"/>
</dbReference>
<dbReference type="Pfam" id="PF24626">
    <property type="entry name" value="SH3_Tf2-1"/>
    <property type="match status" value="1"/>
</dbReference>
<name>A0AA38SRC8_9ASTR</name>
<gene>
    <name evidence="2" type="ORF">OSB04_019982</name>
</gene>
<evidence type="ECO:0000259" key="1">
    <source>
        <dbReference type="PROSITE" id="PS50013"/>
    </source>
</evidence>
<feature type="domain" description="Chromo" evidence="1">
    <location>
        <begin position="83"/>
        <end position="115"/>
    </location>
</feature>
<evidence type="ECO:0000313" key="3">
    <source>
        <dbReference type="Proteomes" id="UP001172457"/>
    </source>
</evidence>
<dbReference type="PANTHER" id="PTHR46148:SF52">
    <property type="entry name" value="OS04G0603800 PROTEIN"/>
    <property type="match status" value="1"/>
</dbReference>
<dbReference type="AlphaFoldDB" id="A0AA38SRC8"/>
<reference evidence="2" key="1">
    <citation type="submission" date="2023-03" db="EMBL/GenBank/DDBJ databases">
        <title>Chromosome-scale reference genome and RAD-based genetic map of yellow starthistle (Centaurea solstitialis) reveal putative structural variation and QTLs associated with invader traits.</title>
        <authorList>
            <person name="Reatini B."/>
            <person name="Cang F.A."/>
            <person name="Jiang Q."/>
            <person name="Mckibben M.T.W."/>
            <person name="Barker M.S."/>
            <person name="Rieseberg L.H."/>
            <person name="Dlugosch K.M."/>
        </authorList>
    </citation>
    <scope>NUCLEOTIDE SEQUENCE</scope>
    <source>
        <strain evidence="2">CAN-66</strain>
        <tissue evidence="2">Leaf</tissue>
    </source>
</reference>
<dbReference type="InterPro" id="IPR016197">
    <property type="entry name" value="Chromo-like_dom_sf"/>
</dbReference>
<proteinExistence type="predicted"/>
<dbReference type="SUPFAM" id="SSF54160">
    <property type="entry name" value="Chromo domain-like"/>
    <property type="match status" value="1"/>
</dbReference>
<dbReference type="InterPro" id="IPR000953">
    <property type="entry name" value="Chromo/chromo_shadow_dom"/>
</dbReference>
<dbReference type="Gene3D" id="2.40.50.40">
    <property type="match status" value="1"/>
</dbReference>
<sequence>MVYLKLMPYRQTTVAHHINQKLAPQFYGPYEVVERIGQVAYKLKLPPTSSIHPVFHVSQLKKMIGDQQVTVDLPAGCAAEFVMEPEKVLGTRKIGEQREVLILWKGLPTTEATWELFEQIQQQFPNYNLEDKVVFQGGSDDVNQQRWGRVYQ</sequence>
<protein>
    <recommendedName>
        <fullName evidence="1">Chromo domain-containing protein</fullName>
    </recommendedName>
</protein>
<dbReference type="InterPro" id="IPR023780">
    <property type="entry name" value="Chromo_domain"/>
</dbReference>
<dbReference type="SMART" id="SM00298">
    <property type="entry name" value="CHROMO"/>
    <property type="match status" value="1"/>
</dbReference>
<comment type="caution">
    <text evidence="2">The sequence shown here is derived from an EMBL/GenBank/DDBJ whole genome shotgun (WGS) entry which is preliminary data.</text>
</comment>